<accession>F6HQU5</accession>
<dbReference type="HOGENOM" id="CLU_2627015_0_0_1"/>
<dbReference type="PANTHER" id="PTHR38527:SF4">
    <property type="entry name" value="OS05G0461600 PROTEIN"/>
    <property type="match status" value="1"/>
</dbReference>
<organism evidence="1 2">
    <name type="scientific">Vitis vinifera</name>
    <name type="common">Grape</name>
    <dbReference type="NCBI Taxonomy" id="29760"/>
    <lineage>
        <taxon>Eukaryota</taxon>
        <taxon>Viridiplantae</taxon>
        <taxon>Streptophyta</taxon>
        <taxon>Embryophyta</taxon>
        <taxon>Tracheophyta</taxon>
        <taxon>Spermatophyta</taxon>
        <taxon>Magnoliopsida</taxon>
        <taxon>eudicotyledons</taxon>
        <taxon>Gunneridae</taxon>
        <taxon>Pentapetalae</taxon>
        <taxon>rosids</taxon>
        <taxon>Vitales</taxon>
        <taxon>Vitaceae</taxon>
        <taxon>Viteae</taxon>
        <taxon>Vitis</taxon>
    </lineage>
</organism>
<gene>
    <name evidence="1" type="ordered locus">VIT_08s0040g03350</name>
</gene>
<protein>
    <submittedName>
        <fullName evidence="1">Uncharacterized protein</fullName>
    </submittedName>
</protein>
<keyword evidence="2" id="KW-1185">Reference proteome</keyword>
<proteinExistence type="predicted"/>
<evidence type="ECO:0000313" key="2">
    <source>
        <dbReference type="Proteomes" id="UP000009183"/>
    </source>
</evidence>
<sequence>MSQKASRHQRKPSQSVFVFPDNLDNVVDKIAPSTNQVLPPPEIAVPLSPLVAPPPALSPEKVVRDAGIEKDNDVASKE</sequence>
<reference evidence="2" key="1">
    <citation type="journal article" date="2007" name="Nature">
        <title>The grapevine genome sequence suggests ancestral hexaploidization in major angiosperm phyla.</title>
        <authorList>
            <consortium name="The French-Italian Public Consortium for Grapevine Genome Characterization."/>
            <person name="Jaillon O."/>
            <person name="Aury J.-M."/>
            <person name="Noel B."/>
            <person name="Policriti A."/>
            <person name="Clepet C."/>
            <person name="Casagrande A."/>
            <person name="Choisne N."/>
            <person name="Aubourg S."/>
            <person name="Vitulo N."/>
            <person name="Jubin C."/>
            <person name="Vezzi A."/>
            <person name="Legeai F."/>
            <person name="Hugueney P."/>
            <person name="Dasilva C."/>
            <person name="Horner D."/>
            <person name="Mica E."/>
            <person name="Jublot D."/>
            <person name="Poulain J."/>
            <person name="Bruyere C."/>
            <person name="Billault A."/>
            <person name="Segurens B."/>
            <person name="Gouyvenoux M."/>
            <person name="Ugarte E."/>
            <person name="Cattonaro F."/>
            <person name="Anthouard V."/>
            <person name="Vico V."/>
            <person name="Del Fabbro C."/>
            <person name="Alaux M."/>
            <person name="Di Gaspero G."/>
            <person name="Dumas V."/>
            <person name="Felice N."/>
            <person name="Paillard S."/>
            <person name="Juman I."/>
            <person name="Moroldo M."/>
            <person name="Scalabrin S."/>
            <person name="Canaguier A."/>
            <person name="Le Clainche I."/>
            <person name="Malacrida G."/>
            <person name="Durand E."/>
            <person name="Pesole G."/>
            <person name="Laucou V."/>
            <person name="Chatelet P."/>
            <person name="Merdinoglu D."/>
            <person name="Delledonne M."/>
            <person name="Pezzotti M."/>
            <person name="Lecharny A."/>
            <person name="Scarpelli C."/>
            <person name="Artiguenave F."/>
            <person name="Pe M.E."/>
            <person name="Valle G."/>
            <person name="Morgante M."/>
            <person name="Caboche M."/>
            <person name="Adam-Blondon A.-F."/>
            <person name="Weissenbach J."/>
            <person name="Quetier F."/>
            <person name="Wincker P."/>
        </authorList>
    </citation>
    <scope>NUCLEOTIDE SEQUENCE [LARGE SCALE GENOMIC DNA]</scope>
    <source>
        <strain evidence="2">cv. Pinot noir / PN40024</strain>
    </source>
</reference>
<dbReference type="AlphaFoldDB" id="F6HQU5"/>
<dbReference type="PaxDb" id="29760-VIT_08s0040g03350.t01"/>
<dbReference type="PANTHER" id="PTHR38527">
    <property type="entry name" value="OS01G0838200 PROTEIN"/>
    <property type="match status" value="1"/>
</dbReference>
<dbReference type="Proteomes" id="UP000009183">
    <property type="component" value="Chromosome 8"/>
</dbReference>
<name>F6HQU5_VITVI</name>
<evidence type="ECO:0000313" key="1">
    <source>
        <dbReference type="EMBL" id="CCB56993.1"/>
    </source>
</evidence>
<dbReference type="InParanoid" id="F6HQU5"/>
<dbReference type="EMBL" id="FN596008">
    <property type="protein sequence ID" value="CCB56993.1"/>
    <property type="molecule type" value="Genomic_DNA"/>
</dbReference>